<sequence length="250" mass="26720">MVALANDGFLLEGTAYFDRLNDLGQYLGLKELPGIAKLAIKTSADIKDMTSKDKGYYGQIIASVAIPKPSELSVALRNGSKEGVALALMGDYSTLSAGGGSVTDEAVTAKLGYWVQLAQRNITAASVVVTNSAADVTYVENTDYEINYALGMIKAKATITDGQALKVDYAHGAVSGWKVRGATTPQAKGRLILDGRNLINNKSVRFEAYSCLLVSDGEFDLMGDDVTEFSLSGRLETPSGKTEPFIIEQW</sequence>
<evidence type="ECO:0000313" key="2">
    <source>
        <dbReference type="Proteomes" id="UP001162780"/>
    </source>
</evidence>
<evidence type="ECO:0008006" key="3">
    <source>
        <dbReference type="Google" id="ProtNLM"/>
    </source>
</evidence>
<protein>
    <recommendedName>
        <fullName evidence="3">Phage tail protein</fullName>
    </recommendedName>
</protein>
<dbReference type="EMBL" id="CP113517">
    <property type="protein sequence ID" value="WAR42934.1"/>
    <property type="molecule type" value="Genomic_DNA"/>
</dbReference>
<evidence type="ECO:0000313" key="1">
    <source>
        <dbReference type="EMBL" id="WAR42934.1"/>
    </source>
</evidence>
<proteinExistence type="predicted"/>
<keyword evidence="2" id="KW-1185">Reference proteome</keyword>
<organism evidence="1 2">
    <name type="scientific">Methylomonas rapida</name>
    <dbReference type="NCBI Taxonomy" id="2963939"/>
    <lineage>
        <taxon>Bacteria</taxon>
        <taxon>Pseudomonadati</taxon>
        <taxon>Pseudomonadota</taxon>
        <taxon>Gammaproteobacteria</taxon>
        <taxon>Methylococcales</taxon>
        <taxon>Methylococcaceae</taxon>
        <taxon>Methylomonas</taxon>
    </lineage>
</organism>
<accession>A0ABY7GDR7</accession>
<name>A0ABY7GDR7_9GAMM</name>
<dbReference type="Proteomes" id="UP001162780">
    <property type="component" value="Chromosome"/>
</dbReference>
<reference evidence="1" key="1">
    <citation type="submission" date="2022-11" db="EMBL/GenBank/DDBJ databases">
        <title>Methylomonas rapida sp. nov., Carotenoid-Producing Obligate Methanotrophs with High Growth Characteristics and Biotechnological Potential.</title>
        <authorList>
            <person name="Tikhonova E.N."/>
            <person name="Suleimanov R.Z."/>
            <person name="Miroshnikov K."/>
            <person name="Oshkin I.Y."/>
            <person name="Belova S.E."/>
            <person name="Danilova O.V."/>
            <person name="Ashikhmin A."/>
            <person name="Konopkin A."/>
            <person name="But S.Y."/>
            <person name="Khmelenina V.N."/>
            <person name="Kuznetsov N."/>
            <person name="Pimenov N.V."/>
            <person name="Dedysh S.N."/>
        </authorList>
    </citation>
    <scope>NUCLEOTIDE SEQUENCE</scope>
    <source>
        <strain evidence="1">MP1</strain>
    </source>
</reference>
<dbReference type="RefSeq" id="WP_255187917.1">
    <property type="nucleotide sequence ID" value="NZ_CP113517.1"/>
</dbReference>
<gene>
    <name evidence="1" type="ORF">NM686_011020</name>
</gene>